<dbReference type="AlphaFoldDB" id="A0A0C1QKB1"/>
<reference evidence="4 5" key="1">
    <citation type="submission" date="2014-11" db="EMBL/GenBank/DDBJ databases">
        <title>A Rickettsiales Symbiont of Amoebae With Ancient Features.</title>
        <authorList>
            <person name="Schulz F."/>
            <person name="Martijn J."/>
            <person name="Wascher F."/>
            <person name="Kostanjsek R."/>
            <person name="Ettema T.J."/>
            <person name="Horn M."/>
        </authorList>
    </citation>
    <scope>NUCLEOTIDE SEQUENCE [LARGE SCALE GENOMIC DNA]</scope>
    <source>
        <strain evidence="4 5">UWC36</strain>
    </source>
</reference>
<dbReference type="GO" id="GO:0098552">
    <property type="term" value="C:side of membrane"/>
    <property type="evidence" value="ECO:0007669"/>
    <property type="project" value="UniProtKB-ARBA"/>
</dbReference>
<dbReference type="InterPro" id="IPR001107">
    <property type="entry name" value="Band_7"/>
</dbReference>
<dbReference type="FunFam" id="3.30.479.30:FF:000004">
    <property type="entry name" value="Putative membrane protease family, stomatin"/>
    <property type="match status" value="1"/>
</dbReference>
<keyword evidence="5" id="KW-1185">Reference proteome</keyword>
<feature type="domain" description="Band 7" evidence="3">
    <location>
        <begin position="20"/>
        <end position="178"/>
    </location>
</feature>
<dbReference type="EMBL" id="JSWE01000180">
    <property type="protein sequence ID" value="KIE04573.1"/>
    <property type="molecule type" value="Genomic_DNA"/>
</dbReference>
<dbReference type="Pfam" id="PF16200">
    <property type="entry name" value="Band_7_C"/>
    <property type="match status" value="1"/>
</dbReference>
<proteinExistence type="inferred from homology"/>
<dbReference type="InterPro" id="IPR001972">
    <property type="entry name" value="Stomatin_HflK_fam"/>
</dbReference>
<comment type="subcellular location">
    <subcellularLocation>
        <location evidence="1">Membrane</location>
        <topology evidence="1">Single-pass membrane protein</topology>
    </subcellularLocation>
</comment>
<comment type="similarity">
    <text evidence="2">Belongs to the band 7/mec-2 family.</text>
</comment>
<dbReference type="SUPFAM" id="SSF117892">
    <property type="entry name" value="Band 7/SPFH domain"/>
    <property type="match status" value="1"/>
</dbReference>
<dbReference type="GO" id="GO:0005886">
    <property type="term" value="C:plasma membrane"/>
    <property type="evidence" value="ECO:0007669"/>
    <property type="project" value="UniProtKB-ARBA"/>
</dbReference>
<gene>
    <name evidence="4" type="ORF">NF27_HJ00260</name>
</gene>
<comment type="caution">
    <text evidence="4">The sequence shown here is derived from an EMBL/GenBank/DDBJ whole genome shotgun (WGS) entry which is preliminary data.</text>
</comment>
<dbReference type="PATRIC" id="fig|86105.3.peg.1592"/>
<sequence length="312" mass="34384">MNMEYGFLIFLFALFLIAWMGVKIVPQQQAWIIERLGKYNKTLEPGLTLIIPFIDKVAYKHSLKERAVDVHEQAAITQDNVTLLLDGVVYLKIINPVDASYGVENPYYAVVQLAQTSMRSAIGKIHMDKTFEERETLNTHIVHAINEAASTWGIQCMRYEIKDIKPPTNVVKAMEMQVAAERQKRADILESEGKKQAQINIAEANKQEVVLASEAATIDQINRANGEGEAIQTIANATAQGIEKVAQAIQANGGKEAVALRIAEQYINAFGSLAKESNAVIIPANTNDASGMIAQALTIFNNISNKITENKS</sequence>
<dbReference type="Pfam" id="PF01145">
    <property type="entry name" value="Band_7"/>
    <property type="match status" value="1"/>
</dbReference>
<evidence type="ECO:0000256" key="2">
    <source>
        <dbReference type="ARBA" id="ARBA00008164"/>
    </source>
</evidence>
<dbReference type="Gene3D" id="3.30.479.30">
    <property type="entry name" value="Band 7 domain"/>
    <property type="match status" value="1"/>
</dbReference>
<dbReference type="STRING" id="86105.NF27_HJ00260"/>
<dbReference type="SMART" id="SM00244">
    <property type="entry name" value="PHB"/>
    <property type="match status" value="1"/>
</dbReference>
<dbReference type="CDD" id="cd08829">
    <property type="entry name" value="SPFH_paraslipin"/>
    <property type="match status" value="1"/>
</dbReference>
<dbReference type="InterPro" id="IPR050710">
    <property type="entry name" value="Band7/mec-2_domain"/>
</dbReference>
<dbReference type="InterPro" id="IPR032435">
    <property type="entry name" value="STML2-like_C"/>
</dbReference>
<organism evidence="4 5">
    <name type="scientific">Candidatus Jidaibacter acanthamoebae</name>
    <dbReference type="NCBI Taxonomy" id="86105"/>
    <lineage>
        <taxon>Bacteria</taxon>
        <taxon>Pseudomonadati</taxon>
        <taxon>Pseudomonadota</taxon>
        <taxon>Alphaproteobacteria</taxon>
        <taxon>Rickettsiales</taxon>
        <taxon>Candidatus Midichloriaceae</taxon>
        <taxon>Candidatus Jidaibacter</taxon>
    </lineage>
</organism>
<dbReference type="Proteomes" id="UP000031258">
    <property type="component" value="Unassembled WGS sequence"/>
</dbReference>
<evidence type="ECO:0000259" key="3">
    <source>
        <dbReference type="SMART" id="SM00244"/>
    </source>
</evidence>
<evidence type="ECO:0000313" key="5">
    <source>
        <dbReference type="Proteomes" id="UP000031258"/>
    </source>
</evidence>
<dbReference type="GO" id="GO:0007005">
    <property type="term" value="P:mitochondrion organization"/>
    <property type="evidence" value="ECO:0007669"/>
    <property type="project" value="TreeGrafter"/>
</dbReference>
<name>A0A0C1QKB1_9RICK</name>
<dbReference type="PANTHER" id="PTHR43327">
    <property type="entry name" value="STOMATIN-LIKE PROTEIN 2, MITOCHONDRIAL"/>
    <property type="match status" value="1"/>
</dbReference>
<dbReference type="PRINTS" id="PR00721">
    <property type="entry name" value="STOMATIN"/>
</dbReference>
<dbReference type="PANTHER" id="PTHR43327:SF7">
    <property type="entry name" value="BAND 7 DOMAIN-CONTAINING PROTEIN"/>
    <property type="match status" value="1"/>
</dbReference>
<evidence type="ECO:0000313" key="4">
    <source>
        <dbReference type="EMBL" id="KIE04573.1"/>
    </source>
</evidence>
<accession>A0A0C1QKB1</accession>
<evidence type="ECO:0000256" key="1">
    <source>
        <dbReference type="ARBA" id="ARBA00004167"/>
    </source>
</evidence>
<dbReference type="InterPro" id="IPR036013">
    <property type="entry name" value="Band_7/SPFH_dom_sf"/>
</dbReference>
<protein>
    <submittedName>
        <fullName evidence="4">Uncharacterized protein C16G5.07c</fullName>
    </submittedName>
</protein>